<proteinExistence type="predicted"/>
<dbReference type="Proteomes" id="UP001172680">
    <property type="component" value="Unassembled WGS sequence"/>
</dbReference>
<evidence type="ECO:0000313" key="2">
    <source>
        <dbReference type="Proteomes" id="UP001172680"/>
    </source>
</evidence>
<reference evidence="1" key="1">
    <citation type="submission" date="2022-10" db="EMBL/GenBank/DDBJ databases">
        <title>Culturing micro-colonial fungi from biological soil crusts in the Mojave desert and describing Neophaeococcomyces mojavensis, and introducing the new genera and species Taxawa tesnikishii.</title>
        <authorList>
            <person name="Kurbessoian T."/>
            <person name="Stajich J.E."/>
        </authorList>
    </citation>
    <scope>NUCLEOTIDE SEQUENCE</scope>
    <source>
        <strain evidence="1">JES_115</strain>
    </source>
</reference>
<dbReference type="EMBL" id="JAPDRP010000001">
    <property type="protein sequence ID" value="KAJ9649675.1"/>
    <property type="molecule type" value="Genomic_DNA"/>
</dbReference>
<protein>
    <submittedName>
        <fullName evidence="1">Uncharacterized protein</fullName>
    </submittedName>
</protein>
<evidence type="ECO:0000313" key="1">
    <source>
        <dbReference type="EMBL" id="KAJ9649675.1"/>
    </source>
</evidence>
<organism evidence="1 2">
    <name type="scientific">Coniosporium tulheliwenetii</name>
    <dbReference type="NCBI Taxonomy" id="3383036"/>
    <lineage>
        <taxon>Eukaryota</taxon>
        <taxon>Fungi</taxon>
        <taxon>Dikarya</taxon>
        <taxon>Ascomycota</taxon>
        <taxon>Pezizomycotina</taxon>
        <taxon>Dothideomycetes</taxon>
        <taxon>Dothideomycetes incertae sedis</taxon>
        <taxon>Coniosporium</taxon>
    </lineage>
</organism>
<gene>
    <name evidence="1" type="ORF">H2199_000454</name>
</gene>
<name>A0ACC2ZQ21_9PEZI</name>
<accession>A0ACC2ZQ21</accession>
<comment type="caution">
    <text evidence="1">The sequence shown here is derived from an EMBL/GenBank/DDBJ whole genome shotgun (WGS) entry which is preliminary data.</text>
</comment>
<sequence length="344" mass="38715">MRNPPKNPPSSSQRPPQKSTQAPKPLPYKPQPYRPPESAPAPSPLTAPTTSSTPPRFIPPRSRRIPLYLAGGVALIGGAYTVFIHRSLSGPPSTLNVPADVTDRYDAKAGFFDAEVNWTEWAWGIKKLRRKLTQKAYGDVLEVSAGTGRNVDFFPLERCKSVTLLDLSGPMLEIARKKWMESHPAYKNVRFLQQSALEPVSSPGGDKFDTVIQTFGLCSTPEPEKLLRNLEKVVKEDGQILLLEHGRSNYKWLDRLLDNSAPSHADKWGCWWNKDIGAIVGASELQVVRIKRRHLGTMWWIELKPRKRRGNSEEAIEDTSDEKQLELEQRGIAEQHVAKKSEKK</sequence>
<keyword evidence="2" id="KW-1185">Reference proteome</keyword>